<feature type="binding site" evidence="10">
    <location>
        <position position="196"/>
    </location>
    <ligand>
        <name>UDP-N-acetyl-alpha-D-glucosamine</name>
        <dbReference type="ChEBI" id="CHEBI:57705"/>
    </ligand>
</feature>
<keyword evidence="5 10" id="KW-0133">Cell shape</keyword>
<dbReference type="Pfam" id="PF03033">
    <property type="entry name" value="Glyco_transf_28"/>
    <property type="match status" value="1"/>
</dbReference>
<evidence type="ECO:0000256" key="10">
    <source>
        <dbReference type="HAMAP-Rule" id="MF_00033"/>
    </source>
</evidence>
<evidence type="ECO:0000256" key="3">
    <source>
        <dbReference type="ARBA" id="ARBA00022676"/>
    </source>
</evidence>
<comment type="pathway">
    <text evidence="10">Cell wall biogenesis; peptidoglycan biosynthesis.</text>
</comment>
<dbReference type="GO" id="GO:0050511">
    <property type="term" value="F:undecaprenyldiphospho-muramoylpentapeptide beta-N-acetylglucosaminyltransferase activity"/>
    <property type="evidence" value="ECO:0007669"/>
    <property type="project" value="UniProtKB-UniRule"/>
</dbReference>
<evidence type="ECO:0000256" key="2">
    <source>
        <dbReference type="ARBA" id="ARBA00022618"/>
    </source>
</evidence>
<dbReference type="GO" id="GO:0051301">
    <property type="term" value="P:cell division"/>
    <property type="evidence" value="ECO:0007669"/>
    <property type="project" value="UniProtKB-KW"/>
</dbReference>
<evidence type="ECO:0000313" key="14">
    <source>
        <dbReference type="Proteomes" id="UP000824124"/>
    </source>
</evidence>
<sequence length="377" mass="40033">MRVMISGGGTGGHIYPALSIAEQLKCEYPDAEILYVGAADGMEHRLAAEAGYDFLPISVAGLSSKNPFKVLIVLLKNARGVAEAKRAIRKFKPDLAVGTGGYACGPLLLAAEELGIPTLLHEQNAVMGKTNRILSGKVSRLCLTFPIKELPEHAAKRAVLTGLPVRKAILHAERAAGRTALGLDAHKPVLLLTGGSQGARHLNQALASLWRELLAQNVQIVHICGEKLFDETARMAQEHGLFCQRSKDGEIPQARNGFLLLPYLNHMEYAMSACDVVVARAGASFLAELSAIGRAAVLVPYPYAAGNHQAYNAAAFQEAGAALVIDDTALSAATLRDALQKVLFDIQLNQSMAQASAALGHRNAAARILAAAQEIIS</sequence>
<name>A0A9D1KZ46_9FIRM</name>
<evidence type="ECO:0000256" key="6">
    <source>
        <dbReference type="ARBA" id="ARBA00022984"/>
    </source>
</evidence>
<dbReference type="Pfam" id="PF04101">
    <property type="entry name" value="Glyco_tran_28_C"/>
    <property type="match status" value="1"/>
</dbReference>
<feature type="domain" description="Glycosyltransferase family 28 N-terminal" evidence="11">
    <location>
        <begin position="3"/>
        <end position="139"/>
    </location>
</feature>
<evidence type="ECO:0000259" key="12">
    <source>
        <dbReference type="Pfam" id="PF04101"/>
    </source>
</evidence>
<comment type="subcellular location">
    <subcellularLocation>
        <location evidence="10">Cell membrane</location>
        <topology evidence="10">Peripheral membrane protein</topology>
        <orientation evidence="10">Cytoplasmic side</orientation>
    </subcellularLocation>
</comment>
<evidence type="ECO:0000256" key="1">
    <source>
        <dbReference type="ARBA" id="ARBA00022475"/>
    </source>
</evidence>
<dbReference type="PANTHER" id="PTHR21015:SF22">
    <property type="entry name" value="GLYCOSYLTRANSFERASE"/>
    <property type="match status" value="1"/>
</dbReference>
<dbReference type="InterPro" id="IPR006009">
    <property type="entry name" value="GlcNAc_MurG"/>
</dbReference>
<keyword evidence="2 10" id="KW-0132">Cell division</keyword>
<keyword evidence="9 10" id="KW-0961">Cell wall biogenesis/degradation</keyword>
<dbReference type="GO" id="GO:0005975">
    <property type="term" value="P:carbohydrate metabolic process"/>
    <property type="evidence" value="ECO:0007669"/>
    <property type="project" value="InterPro"/>
</dbReference>
<comment type="similarity">
    <text evidence="10">Belongs to the glycosyltransferase 28 family. MurG subfamily.</text>
</comment>
<keyword evidence="3 10" id="KW-0328">Glycosyltransferase</keyword>
<dbReference type="GO" id="GO:0005886">
    <property type="term" value="C:plasma membrane"/>
    <property type="evidence" value="ECO:0007669"/>
    <property type="project" value="UniProtKB-SubCell"/>
</dbReference>
<feature type="domain" description="Glycosyl transferase family 28 C-terminal" evidence="12">
    <location>
        <begin position="189"/>
        <end position="367"/>
    </location>
</feature>
<dbReference type="Proteomes" id="UP000824124">
    <property type="component" value="Unassembled WGS sequence"/>
</dbReference>
<comment type="catalytic activity">
    <reaction evidence="10">
        <text>di-trans,octa-cis-undecaprenyl diphospho-N-acetyl-alpha-D-muramoyl-L-alanyl-D-glutamyl-meso-2,6-diaminopimeloyl-D-alanyl-D-alanine + UDP-N-acetyl-alpha-D-glucosamine = di-trans,octa-cis-undecaprenyl diphospho-[N-acetyl-alpha-D-glucosaminyl-(1-&gt;4)]-N-acetyl-alpha-D-muramoyl-L-alanyl-D-glutamyl-meso-2,6-diaminopimeloyl-D-alanyl-D-alanine + UDP + H(+)</text>
        <dbReference type="Rhea" id="RHEA:31227"/>
        <dbReference type="ChEBI" id="CHEBI:15378"/>
        <dbReference type="ChEBI" id="CHEBI:57705"/>
        <dbReference type="ChEBI" id="CHEBI:58223"/>
        <dbReference type="ChEBI" id="CHEBI:61387"/>
        <dbReference type="ChEBI" id="CHEBI:61388"/>
        <dbReference type="EC" id="2.4.1.227"/>
    </reaction>
</comment>
<proteinExistence type="inferred from homology"/>
<dbReference type="InterPro" id="IPR004276">
    <property type="entry name" value="GlycoTrans_28_N"/>
</dbReference>
<comment type="caution">
    <text evidence="10">Lacks conserved residue(s) required for the propagation of feature annotation.</text>
</comment>
<dbReference type="CDD" id="cd03785">
    <property type="entry name" value="GT28_MurG"/>
    <property type="match status" value="1"/>
</dbReference>
<keyword evidence="7 10" id="KW-0472">Membrane</keyword>
<feature type="binding site" evidence="10">
    <location>
        <begin position="10"/>
        <end position="12"/>
    </location>
    <ligand>
        <name>UDP-N-acetyl-alpha-D-glucosamine</name>
        <dbReference type="ChEBI" id="CHEBI:57705"/>
    </ligand>
</feature>
<dbReference type="PANTHER" id="PTHR21015">
    <property type="entry name" value="UDP-N-ACETYLGLUCOSAMINE--N-ACETYLMURAMYL-(PENTAPEPTIDE) PYROPHOSPHORYL-UNDECAPRENOL N-ACETYLGLUCOSAMINE TRANSFERASE 1"/>
    <property type="match status" value="1"/>
</dbReference>
<dbReference type="EC" id="2.4.1.227" evidence="10"/>
<feature type="binding site" evidence="10">
    <location>
        <position position="309"/>
    </location>
    <ligand>
        <name>UDP-N-acetyl-alpha-D-glucosamine</name>
        <dbReference type="ChEBI" id="CHEBI:57705"/>
    </ligand>
</feature>
<organism evidence="13 14">
    <name type="scientific">Candidatus Avidehalobacter gallistercoris</name>
    <dbReference type="NCBI Taxonomy" id="2840694"/>
    <lineage>
        <taxon>Bacteria</taxon>
        <taxon>Bacillati</taxon>
        <taxon>Bacillota</taxon>
        <taxon>Clostridia</taxon>
        <taxon>Eubacteriales</taxon>
        <taxon>Peptococcaceae</taxon>
        <taxon>Peptococcaceae incertae sedis</taxon>
        <taxon>Candidatus Avidehalobacter</taxon>
    </lineage>
</organism>
<dbReference type="Gene3D" id="3.40.50.2000">
    <property type="entry name" value="Glycogen Phosphorylase B"/>
    <property type="match status" value="2"/>
</dbReference>
<dbReference type="HAMAP" id="MF_00033">
    <property type="entry name" value="MurG"/>
    <property type="match status" value="1"/>
</dbReference>
<reference evidence="13" key="2">
    <citation type="journal article" date="2021" name="PeerJ">
        <title>Extensive microbial diversity within the chicken gut microbiome revealed by metagenomics and culture.</title>
        <authorList>
            <person name="Gilroy R."/>
            <person name="Ravi A."/>
            <person name="Getino M."/>
            <person name="Pursley I."/>
            <person name="Horton D.L."/>
            <person name="Alikhan N.F."/>
            <person name="Baker D."/>
            <person name="Gharbi K."/>
            <person name="Hall N."/>
            <person name="Watson M."/>
            <person name="Adriaenssens E.M."/>
            <person name="Foster-Nyarko E."/>
            <person name="Jarju S."/>
            <person name="Secka A."/>
            <person name="Antonio M."/>
            <person name="Oren A."/>
            <person name="Chaudhuri R.R."/>
            <person name="La Ragione R."/>
            <person name="Hildebrand F."/>
            <person name="Pallen M.J."/>
        </authorList>
    </citation>
    <scope>NUCLEOTIDE SEQUENCE</scope>
    <source>
        <strain evidence="13">2830</strain>
    </source>
</reference>
<dbReference type="EMBL" id="DVMH01000036">
    <property type="protein sequence ID" value="HIU11009.1"/>
    <property type="molecule type" value="Genomic_DNA"/>
</dbReference>
<evidence type="ECO:0000256" key="7">
    <source>
        <dbReference type="ARBA" id="ARBA00023136"/>
    </source>
</evidence>
<evidence type="ECO:0000313" key="13">
    <source>
        <dbReference type="EMBL" id="HIU11009.1"/>
    </source>
</evidence>
<accession>A0A9D1KZ46</accession>
<evidence type="ECO:0000256" key="4">
    <source>
        <dbReference type="ARBA" id="ARBA00022679"/>
    </source>
</evidence>
<keyword evidence="8 10" id="KW-0131">Cell cycle</keyword>
<dbReference type="NCBIfam" id="TIGR01133">
    <property type="entry name" value="murG"/>
    <property type="match status" value="1"/>
</dbReference>
<dbReference type="InterPro" id="IPR007235">
    <property type="entry name" value="Glyco_trans_28_C"/>
</dbReference>
<evidence type="ECO:0000256" key="8">
    <source>
        <dbReference type="ARBA" id="ARBA00023306"/>
    </source>
</evidence>
<evidence type="ECO:0000256" key="9">
    <source>
        <dbReference type="ARBA" id="ARBA00023316"/>
    </source>
</evidence>
<evidence type="ECO:0000259" key="11">
    <source>
        <dbReference type="Pfam" id="PF03033"/>
    </source>
</evidence>
<protein>
    <recommendedName>
        <fullName evidence="10">UDP-N-acetylglucosamine--N-acetylmuramyl-(pentapeptide) pyrophosphoryl-undecaprenol N-acetylglucosamine transferase</fullName>
        <ecNumber evidence="10">2.4.1.227</ecNumber>
    </recommendedName>
    <alternativeName>
        <fullName evidence="10">Undecaprenyl-PP-MurNAc-pentapeptide-UDPGlcNAc GlcNAc transferase</fullName>
    </alternativeName>
</protein>
<dbReference type="SUPFAM" id="SSF53756">
    <property type="entry name" value="UDP-Glycosyltransferase/glycogen phosphorylase"/>
    <property type="match status" value="1"/>
</dbReference>
<reference evidence="13" key="1">
    <citation type="submission" date="2020-10" db="EMBL/GenBank/DDBJ databases">
        <authorList>
            <person name="Gilroy R."/>
        </authorList>
    </citation>
    <scope>NUCLEOTIDE SEQUENCE</scope>
    <source>
        <strain evidence="13">2830</strain>
    </source>
</reference>
<evidence type="ECO:0000256" key="5">
    <source>
        <dbReference type="ARBA" id="ARBA00022960"/>
    </source>
</evidence>
<feature type="binding site" evidence="10">
    <location>
        <position position="166"/>
    </location>
    <ligand>
        <name>UDP-N-acetyl-alpha-D-glucosamine</name>
        <dbReference type="ChEBI" id="CHEBI:57705"/>
    </ligand>
</feature>
<keyword evidence="4 10" id="KW-0808">Transferase</keyword>
<keyword evidence="6 10" id="KW-0573">Peptidoglycan synthesis</keyword>
<dbReference type="GO" id="GO:0009252">
    <property type="term" value="P:peptidoglycan biosynthetic process"/>
    <property type="evidence" value="ECO:0007669"/>
    <property type="project" value="UniProtKB-UniRule"/>
</dbReference>
<feature type="binding site" evidence="10">
    <location>
        <position position="124"/>
    </location>
    <ligand>
        <name>UDP-N-acetyl-alpha-D-glucosamine</name>
        <dbReference type="ChEBI" id="CHEBI:57705"/>
    </ligand>
</feature>
<dbReference type="GO" id="GO:0008360">
    <property type="term" value="P:regulation of cell shape"/>
    <property type="evidence" value="ECO:0007669"/>
    <property type="project" value="UniProtKB-KW"/>
</dbReference>
<gene>
    <name evidence="10 13" type="primary">murG</name>
    <name evidence="13" type="ORF">IAB00_07245</name>
</gene>
<comment type="caution">
    <text evidence="13">The sequence shown here is derived from an EMBL/GenBank/DDBJ whole genome shotgun (WGS) entry which is preliminary data.</text>
</comment>
<comment type="function">
    <text evidence="10">Cell wall formation. Catalyzes the transfer of a GlcNAc subunit on undecaprenyl-pyrophosphoryl-MurNAc-pentapeptide (lipid intermediate I) to form undecaprenyl-pyrophosphoryl-MurNAc-(pentapeptide)GlcNAc (lipid intermediate II).</text>
</comment>
<dbReference type="GO" id="GO:0071555">
    <property type="term" value="P:cell wall organization"/>
    <property type="evidence" value="ECO:0007669"/>
    <property type="project" value="UniProtKB-KW"/>
</dbReference>
<dbReference type="AlphaFoldDB" id="A0A9D1KZ46"/>
<keyword evidence="1 10" id="KW-1003">Cell membrane</keyword>